<evidence type="ECO:0000256" key="3">
    <source>
        <dbReference type="ARBA" id="ARBA00022475"/>
    </source>
</evidence>
<feature type="transmembrane region" description="Helical" evidence="7">
    <location>
        <begin position="20"/>
        <end position="38"/>
    </location>
</feature>
<keyword evidence="5 7" id="KW-1133">Transmembrane helix</keyword>
<feature type="transmembrane region" description="Helical" evidence="7">
    <location>
        <begin position="80"/>
        <end position="101"/>
    </location>
</feature>
<keyword evidence="2 7" id="KW-0813">Transport</keyword>
<dbReference type="CDD" id="cd06261">
    <property type="entry name" value="TM_PBP2"/>
    <property type="match status" value="1"/>
</dbReference>
<reference evidence="9 10" key="1">
    <citation type="submission" date="2016-11" db="EMBL/GenBank/DDBJ databases">
        <authorList>
            <person name="Jaros S."/>
            <person name="Januszkiewicz K."/>
            <person name="Wedrychowicz H."/>
        </authorList>
    </citation>
    <scope>NUCLEOTIDE SEQUENCE [LARGE SCALE GENOMIC DNA]</scope>
    <source>
        <strain evidence="9 10">DSM 21864</strain>
    </source>
</reference>
<evidence type="ECO:0000256" key="6">
    <source>
        <dbReference type="ARBA" id="ARBA00023136"/>
    </source>
</evidence>
<evidence type="ECO:0000313" key="9">
    <source>
        <dbReference type="EMBL" id="SHJ94272.1"/>
    </source>
</evidence>
<dbReference type="PANTHER" id="PTHR43386:SF1">
    <property type="entry name" value="D,D-DIPEPTIDE TRANSPORT SYSTEM PERMEASE PROTEIN DDPC-RELATED"/>
    <property type="match status" value="1"/>
</dbReference>
<dbReference type="Gene3D" id="1.10.3720.10">
    <property type="entry name" value="MetI-like"/>
    <property type="match status" value="1"/>
</dbReference>
<name>A0A1M6NF02_9CLOT</name>
<feature type="transmembrane region" description="Helical" evidence="7">
    <location>
        <begin position="191"/>
        <end position="212"/>
    </location>
</feature>
<dbReference type="InterPro" id="IPR035906">
    <property type="entry name" value="MetI-like_sf"/>
</dbReference>
<evidence type="ECO:0000256" key="1">
    <source>
        <dbReference type="ARBA" id="ARBA00004651"/>
    </source>
</evidence>
<dbReference type="OrthoDB" id="9783218at2"/>
<feature type="domain" description="ABC transmembrane type-1" evidence="8">
    <location>
        <begin position="78"/>
        <end position="267"/>
    </location>
</feature>
<dbReference type="GO" id="GO:0055085">
    <property type="term" value="P:transmembrane transport"/>
    <property type="evidence" value="ECO:0007669"/>
    <property type="project" value="InterPro"/>
</dbReference>
<dbReference type="RefSeq" id="WP_073011992.1">
    <property type="nucleotide sequence ID" value="NZ_FQZO01000011.1"/>
</dbReference>
<dbReference type="STRING" id="1121298.SAMN05444401_0186"/>
<keyword evidence="4 7" id="KW-0812">Transmembrane</keyword>
<dbReference type="GO" id="GO:0005886">
    <property type="term" value="C:plasma membrane"/>
    <property type="evidence" value="ECO:0007669"/>
    <property type="project" value="UniProtKB-SubCell"/>
</dbReference>
<feature type="transmembrane region" description="Helical" evidence="7">
    <location>
        <begin position="113"/>
        <end position="135"/>
    </location>
</feature>
<dbReference type="AlphaFoldDB" id="A0A1M6NF02"/>
<feature type="transmembrane region" description="Helical" evidence="7">
    <location>
        <begin position="248"/>
        <end position="267"/>
    </location>
</feature>
<evidence type="ECO:0000256" key="5">
    <source>
        <dbReference type="ARBA" id="ARBA00022989"/>
    </source>
</evidence>
<dbReference type="Pfam" id="PF12911">
    <property type="entry name" value="OppC_N"/>
    <property type="match status" value="1"/>
</dbReference>
<dbReference type="SUPFAM" id="SSF161098">
    <property type="entry name" value="MetI-like"/>
    <property type="match status" value="1"/>
</dbReference>
<organism evidence="9 10">
    <name type="scientific">Clostridium amylolyticum</name>
    <dbReference type="NCBI Taxonomy" id="1121298"/>
    <lineage>
        <taxon>Bacteria</taxon>
        <taxon>Bacillati</taxon>
        <taxon>Bacillota</taxon>
        <taxon>Clostridia</taxon>
        <taxon>Eubacteriales</taxon>
        <taxon>Clostridiaceae</taxon>
        <taxon>Clostridium</taxon>
    </lineage>
</organism>
<gene>
    <name evidence="9" type="ORF">SAMN05444401_0186</name>
</gene>
<evidence type="ECO:0000256" key="2">
    <source>
        <dbReference type="ARBA" id="ARBA00022448"/>
    </source>
</evidence>
<keyword evidence="6 7" id="KW-0472">Membrane</keyword>
<evidence type="ECO:0000256" key="4">
    <source>
        <dbReference type="ARBA" id="ARBA00022692"/>
    </source>
</evidence>
<keyword evidence="10" id="KW-1185">Reference proteome</keyword>
<dbReference type="Pfam" id="PF00528">
    <property type="entry name" value="BPD_transp_1"/>
    <property type="match status" value="1"/>
</dbReference>
<dbReference type="Proteomes" id="UP000184080">
    <property type="component" value="Unassembled WGS sequence"/>
</dbReference>
<keyword evidence="3" id="KW-1003">Cell membrane</keyword>
<dbReference type="EMBL" id="FQZO01000011">
    <property type="protein sequence ID" value="SHJ94272.1"/>
    <property type="molecule type" value="Genomic_DNA"/>
</dbReference>
<evidence type="ECO:0000259" key="8">
    <source>
        <dbReference type="PROSITE" id="PS50928"/>
    </source>
</evidence>
<dbReference type="PANTHER" id="PTHR43386">
    <property type="entry name" value="OLIGOPEPTIDE TRANSPORT SYSTEM PERMEASE PROTEIN APPC"/>
    <property type="match status" value="1"/>
</dbReference>
<feature type="transmembrane region" description="Helical" evidence="7">
    <location>
        <begin position="141"/>
        <end position="160"/>
    </location>
</feature>
<evidence type="ECO:0000256" key="7">
    <source>
        <dbReference type="RuleBase" id="RU363032"/>
    </source>
</evidence>
<proteinExistence type="inferred from homology"/>
<evidence type="ECO:0000313" key="10">
    <source>
        <dbReference type="Proteomes" id="UP000184080"/>
    </source>
</evidence>
<dbReference type="InterPro" id="IPR025966">
    <property type="entry name" value="OppC_N"/>
</dbReference>
<accession>A0A1M6NF02</accession>
<protein>
    <submittedName>
        <fullName evidence="9">Peptide/nickel transport system permease protein</fullName>
    </submittedName>
</protein>
<dbReference type="PROSITE" id="PS50928">
    <property type="entry name" value="ABC_TM1"/>
    <property type="match status" value="1"/>
</dbReference>
<dbReference type="InterPro" id="IPR000515">
    <property type="entry name" value="MetI-like"/>
</dbReference>
<sequence>MENKSSRHFWTSLKKNKPAIISIIVLLLLIVACTLAFLSPYDPNKISVAERLENPSFKHLFGTDDMGRDYFTRALFGGRVSLMVGFTAMIMATTLGTLIGAISGYMGGFIDNFFMRLIDILMSIPSFFLILTLNVYLKPGLITIVIIISLFSWMTVARIIRSETLSIKEREYVTAAISQGIKTRKIIFKHIIPNVFPSIMVASTINIAQAILMESSLSFLGLGVQQPNASWGSMLQNAQGYMSEVPSLAIFPGLLILFTVLSFNILGDHIRTTFEPKTQEG</sequence>
<dbReference type="InterPro" id="IPR050366">
    <property type="entry name" value="BP-dependent_transpt_permease"/>
</dbReference>
<comment type="similarity">
    <text evidence="7">Belongs to the binding-protein-dependent transport system permease family.</text>
</comment>
<comment type="subcellular location">
    <subcellularLocation>
        <location evidence="1 7">Cell membrane</location>
        <topology evidence="1 7">Multi-pass membrane protein</topology>
    </subcellularLocation>
</comment>
<dbReference type="PROSITE" id="PS51257">
    <property type="entry name" value="PROKAR_LIPOPROTEIN"/>
    <property type="match status" value="1"/>
</dbReference>